<gene>
    <name evidence="2" type="ORF">PGLA2088_LOCUS19011</name>
</gene>
<protein>
    <submittedName>
        <fullName evidence="2">Uncharacterized protein</fullName>
    </submittedName>
</protein>
<accession>A0A813JDZ9</accession>
<feature type="region of interest" description="Disordered" evidence="1">
    <location>
        <begin position="111"/>
        <end position="165"/>
    </location>
</feature>
<organism evidence="2 3">
    <name type="scientific">Polarella glacialis</name>
    <name type="common">Dinoflagellate</name>
    <dbReference type="NCBI Taxonomy" id="89957"/>
    <lineage>
        <taxon>Eukaryota</taxon>
        <taxon>Sar</taxon>
        <taxon>Alveolata</taxon>
        <taxon>Dinophyceae</taxon>
        <taxon>Suessiales</taxon>
        <taxon>Suessiaceae</taxon>
        <taxon>Polarella</taxon>
    </lineage>
</organism>
<evidence type="ECO:0000256" key="1">
    <source>
        <dbReference type="SAM" id="MobiDB-lite"/>
    </source>
</evidence>
<comment type="caution">
    <text evidence="2">The sequence shown here is derived from an EMBL/GenBank/DDBJ whole genome shotgun (WGS) entry which is preliminary data.</text>
</comment>
<evidence type="ECO:0000313" key="2">
    <source>
        <dbReference type="EMBL" id="CAE8674600.1"/>
    </source>
</evidence>
<sequence length="165" mass="17440">MASSPLRPKEPRPPVPDGGAGVSQSYFRTESVKASKSKWSPGDVVYWRGQSCKIVRAIPEDKPLCVVLRTPRGSEVTTDTSLISEASAETSGFAPGPLRLAPLTDLFLERPPKLPSFASPRGAASYGALPGSRGATPPPVRPSSREPRRSSGRTSSGSPMQIAGR</sequence>
<feature type="region of interest" description="Disordered" evidence="1">
    <location>
        <begin position="1"/>
        <end position="24"/>
    </location>
</feature>
<proteinExistence type="predicted"/>
<reference evidence="2" key="1">
    <citation type="submission" date="2021-02" db="EMBL/GenBank/DDBJ databases">
        <authorList>
            <person name="Dougan E. K."/>
            <person name="Rhodes N."/>
            <person name="Thang M."/>
            <person name="Chan C."/>
        </authorList>
    </citation>
    <scope>NUCLEOTIDE SEQUENCE</scope>
</reference>
<dbReference type="EMBL" id="CAJNNW010024854">
    <property type="protein sequence ID" value="CAE8674600.1"/>
    <property type="molecule type" value="Genomic_DNA"/>
</dbReference>
<evidence type="ECO:0000313" key="3">
    <source>
        <dbReference type="Proteomes" id="UP000626109"/>
    </source>
</evidence>
<dbReference type="Proteomes" id="UP000626109">
    <property type="component" value="Unassembled WGS sequence"/>
</dbReference>
<dbReference type="AlphaFoldDB" id="A0A813JDZ9"/>
<name>A0A813JDZ9_POLGL</name>